<proteinExistence type="predicted"/>
<feature type="domain" description="HTH myb-type" evidence="3">
    <location>
        <begin position="147"/>
        <end position="202"/>
    </location>
</feature>
<evidence type="ECO:0000313" key="4">
    <source>
        <dbReference type="EMBL" id="GMH58130.1"/>
    </source>
</evidence>
<evidence type="ECO:0000313" key="5">
    <source>
        <dbReference type="Proteomes" id="UP001165085"/>
    </source>
</evidence>
<dbReference type="Pfam" id="PF13921">
    <property type="entry name" value="Myb_DNA-bind_6"/>
    <property type="match status" value="1"/>
</dbReference>
<sequence>MNPVEQAEIDIDVKADAHIGINQTEEEIARYLTQFLRVPGGDDVGGGEVVVKEEEVEEVVEEVDVGVKRKAEEETEPGKTKKKWVGCGYVWTEEEDDALLKGAGKYGLDFKQIRENNGKVLGDRTPIALRNRLKRQYPEKFKELRAINPVRGTPWTTEEVEALKRGMKKYGKDWDEIHKSENKILGRRTLAALKKRYQKHLK</sequence>
<evidence type="ECO:0000259" key="3">
    <source>
        <dbReference type="PROSITE" id="PS51294"/>
    </source>
</evidence>
<dbReference type="SMART" id="SM00717">
    <property type="entry name" value="SANT"/>
    <property type="match status" value="2"/>
</dbReference>
<dbReference type="Gene3D" id="1.10.10.60">
    <property type="entry name" value="Homeodomain-like"/>
    <property type="match status" value="2"/>
</dbReference>
<dbReference type="OrthoDB" id="608866at2759"/>
<dbReference type="Pfam" id="PF00249">
    <property type="entry name" value="Myb_DNA-binding"/>
    <property type="match status" value="1"/>
</dbReference>
<dbReference type="AlphaFoldDB" id="A0A9W7DXW2"/>
<organism evidence="4 5">
    <name type="scientific">Triparma strigata</name>
    <dbReference type="NCBI Taxonomy" id="1606541"/>
    <lineage>
        <taxon>Eukaryota</taxon>
        <taxon>Sar</taxon>
        <taxon>Stramenopiles</taxon>
        <taxon>Ochrophyta</taxon>
        <taxon>Bolidophyceae</taxon>
        <taxon>Parmales</taxon>
        <taxon>Triparmaceae</taxon>
        <taxon>Triparma</taxon>
    </lineage>
</organism>
<dbReference type="InterPro" id="IPR001005">
    <property type="entry name" value="SANT/Myb"/>
</dbReference>
<dbReference type="InterPro" id="IPR009057">
    <property type="entry name" value="Homeodomain-like_sf"/>
</dbReference>
<keyword evidence="1" id="KW-0539">Nucleus</keyword>
<dbReference type="EMBL" id="BRXY01000051">
    <property type="protein sequence ID" value="GMH58130.1"/>
    <property type="molecule type" value="Genomic_DNA"/>
</dbReference>
<dbReference type="PANTHER" id="PTHR46734">
    <property type="entry name" value="TELOMERIC REPEAT-BINDING FACTOR 1 TERF1"/>
    <property type="match status" value="1"/>
</dbReference>
<name>A0A9W7DXW2_9STRA</name>
<dbReference type="Proteomes" id="UP001165085">
    <property type="component" value="Unassembled WGS sequence"/>
</dbReference>
<dbReference type="InterPro" id="IPR052450">
    <property type="entry name" value="TRBD-Containing_Protein"/>
</dbReference>
<comment type="caution">
    <text evidence="4">The sequence shown here is derived from an EMBL/GenBank/DDBJ whole genome shotgun (WGS) entry which is preliminary data.</text>
</comment>
<dbReference type="PANTHER" id="PTHR46734:SF1">
    <property type="entry name" value="TELOMERIC REPEAT-BINDING FACTOR 1"/>
    <property type="match status" value="1"/>
</dbReference>
<feature type="domain" description="Myb-like" evidence="2">
    <location>
        <begin position="154"/>
        <end position="201"/>
    </location>
</feature>
<accession>A0A9W7DXW2</accession>
<gene>
    <name evidence="4" type="ORF">TrST_g4517</name>
</gene>
<dbReference type="SUPFAM" id="SSF46689">
    <property type="entry name" value="Homeodomain-like"/>
    <property type="match status" value="2"/>
</dbReference>
<reference evidence="5" key="1">
    <citation type="journal article" date="2023" name="Commun. Biol.">
        <title>Genome analysis of Parmales, the sister group of diatoms, reveals the evolutionary specialization of diatoms from phago-mixotrophs to photoautotrophs.</title>
        <authorList>
            <person name="Ban H."/>
            <person name="Sato S."/>
            <person name="Yoshikawa S."/>
            <person name="Yamada K."/>
            <person name="Nakamura Y."/>
            <person name="Ichinomiya M."/>
            <person name="Sato N."/>
            <person name="Blanc-Mathieu R."/>
            <person name="Endo H."/>
            <person name="Kuwata A."/>
            <person name="Ogata H."/>
        </authorList>
    </citation>
    <scope>NUCLEOTIDE SEQUENCE [LARGE SCALE GENOMIC DNA]</scope>
    <source>
        <strain evidence="5">NIES 3701</strain>
    </source>
</reference>
<keyword evidence="5" id="KW-1185">Reference proteome</keyword>
<evidence type="ECO:0000259" key="2">
    <source>
        <dbReference type="PROSITE" id="PS50090"/>
    </source>
</evidence>
<dbReference type="PROSITE" id="PS50090">
    <property type="entry name" value="MYB_LIKE"/>
    <property type="match status" value="1"/>
</dbReference>
<dbReference type="PROSITE" id="PS51294">
    <property type="entry name" value="HTH_MYB"/>
    <property type="match status" value="1"/>
</dbReference>
<dbReference type="InterPro" id="IPR017930">
    <property type="entry name" value="Myb_dom"/>
</dbReference>
<protein>
    <submittedName>
        <fullName evidence="4">Uncharacterized protein</fullName>
    </submittedName>
</protein>
<evidence type="ECO:0000256" key="1">
    <source>
        <dbReference type="ARBA" id="ARBA00023242"/>
    </source>
</evidence>
<dbReference type="CDD" id="cd00167">
    <property type="entry name" value="SANT"/>
    <property type="match status" value="2"/>
</dbReference>